<keyword evidence="8 10" id="KW-0472">Membrane</keyword>
<evidence type="ECO:0000256" key="8">
    <source>
        <dbReference type="ARBA" id="ARBA00023136"/>
    </source>
</evidence>
<dbReference type="InterPro" id="IPR050222">
    <property type="entry name" value="MATE_MdtK"/>
</dbReference>
<comment type="caution">
    <text evidence="11">The sequence shown here is derived from an EMBL/GenBank/DDBJ whole genome shotgun (WGS) entry which is preliminary data.</text>
</comment>
<evidence type="ECO:0000313" key="11">
    <source>
        <dbReference type="EMBL" id="MDH5829634.1"/>
    </source>
</evidence>
<evidence type="ECO:0000256" key="3">
    <source>
        <dbReference type="ARBA" id="ARBA00022449"/>
    </source>
</evidence>
<evidence type="ECO:0000256" key="5">
    <source>
        <dbReference type="ARBA" id="ARBA00022692"/>
    </source>
</evidence>
<feature type="transmembrane region" description="Helical" evidence="10">
    <location>
        <begin position="122"/>
        <end position="147"/>
    </location>
</feature>
<dbReference type="CDD" id="cd13139">
    <property type="entry name" value="MATE_like_14"/>
    <property type="match status" value="1"/>
</dbReference>
<keyword evidence="4" id="KW-1003">Cell membrane</keyword>
<feature type="transmembrane region" description="Helical" evidence="10">
    <location>
        <begin position="92"/>
        <end position="110"/>
    </location>
</feature>
<sequence>MSRDPTTTAELPAPDAGAEAPRSAWAALREAIRGTGADYTRIPLRRAVFLLAVPMVLELVLESTFAVVDIFFVARLGASAVATVGLTETYLFLLYSVAMGLAMAVTAVVARRVGEGGGEEASVSAAQALWIALLASVPFAVAGIVWAQDLLRLMGADAWVIEHGYRYMQWMLGGNAVIMLLFVINAIFRGAGDAAIAMRVLWVANALNIVLDPILIFGLGPIPALGLEGAAIATNIGRGAGVAMQLWILFRGGRHIRVTFAHLGLRAAVAWNIVRTSLGGIGQMIVGMTSWIFLMRILAGLGSEAVAGATIALRILMFALMPAWGMSNAAATLVGQNLGAGQPGRAEAAVWRTGWYNMVYTVVVSIVFFLFHDALIGVFTSDARVIEVGGEWLRILSYSCFVYGWWMVAVQAFNGAGDTVTPTRINVVFFWLIQIPLSWALAVSLGWGHSGVFWGVFVSETSVGLFTLWLFSRGRWKTAVV</sequence>
<keyword evidence="5 10" id="KW-0812">Transmembrane</keyword>
<dbReference type="RefSeq" id="WP_280599868.1">
    <property type="nucleotide sequence ID" value="NZ_JARXRN010000016.1"/>
</dbReference>
<proteinExistence type="predicted"/>
<dbReference type="PANTHER" id="PTHR43298">
    <property type="entry name" value="MULTIDRUG RESISTANCE PROTEIN NORM-RELATED"/>
    <property type="match status" value="1"/>
</dbReference>
<keyword evidence="6 10" id="KW-1133">Transmembrane helix</keyword>
<name>A0ABT6JG74_9GAMM</name>
<keyword evidence="3" id="KW-0050">Antiport</keyword>
<accession>A0ABT6JG74</accession>
<feature type="transmembrane region" description="Helical" evidence="10">
    <location>
        <begin position="311"/>
        <end position="335"/>
    </location>
</feature>
<keyword evidence="12" id="KW-1185">Reference proteome</keyword>
<evidence type="ECO:0000256" key="6">
    <source>
        <dbReference type="ARBA" id="ARBA00022989"/>
    </source>
</evidence>
<evidence type="ECO:0000256" key="9">
    <source>
        <dbReference type="ARBA" id="ARBA00031636"/>
    </source>
</evidence>
<dbReference type="EMBL" id="JARXRN010000016">
    <property type="protein sequence ID" value="MDH5829634.1"/>
    <property type="molecule type" value="Genomic_DNA"/>
</dbReference>
<feature type="transmembrane region" description="Helical" evidence="10">
    <location>
        <begin position="167"/>
        <end position="188"/>
    </location>
</feature>
<dbReference type="Proteomes" id="UP001156831">
    <property type="component" value="Unassembled WGS sequence"/>
</dbReference>
<keyword evidence="7" id="KW-0406">Ion transport</keyword>
<protein>
    <recommendedName>
        <fullName evidence="9">Multidrug-efflux transporter</fullName>
    </recommendedName>
</protein>
<evidence type="ECO:0000313" key="12">
    <source>
        <dbReference type="Proteomes" id="UP001156831"/>
    </source>
</evidence>
<evidence type="ECO:0000256" key="4">
    <source>
        <dbReference type="ARBA" id="ARBA00022475"/>
    </source>
</evidence>
<evidence type="ECO:0000256" key="1">
    <source>
        <dbReference type="ARBA" id="ARBA00004429"/>
    </source>
</evidence>
<dbReference type="NCBIfam" id="TIGR00797">
    <property type="entry name" value="matE"/>
    <property type="match status" value="1"/>
</dbReference>
<reference evidence="11 12" key="1">
    <citation type="submission" date="2023-04" db="EMBL/GenBank/DDBJ databases">
        <title>Luteimonas sp. M1R5S18.</title>
        <authorList>
            <person name="Sun J.-Q."/>
        </authorList>
    </citation>
    <scope>NUCLEOTIDE SEQUENCE [LARGE SCALE GENOMIC DNA]</scope>
    <source>
        <strain evidence="11 12">M1R5S18</strain>
    </source>
</reference>
<evidence type="ECO:0000256" key="10">
    <source>
        <dbReference type="SAM" id="Phobius"/>
    </source>
</evidence>
<dbReference type="InterPro" id="IPR002528">
    <property type="entry name" value="MATE_fam"/>
</dbReference>
<feature type="transmembrane region" description="Helical" evidence="10">
    <location>
        <begin position="200"/>
        <end position="224"/>
    </location>
</feature>
<feature type="transmembrane region" description="Helical" evidence="10">
    <location>
        <begin position="48"/>
        <end position="72"/>
    </location>
</feature>
<feature type="transmembrane region" description="Helical" evidence="10">
    <location>
        <begin position="452"/>
        <end position="471"/>
    </location>
</feature>
<feature type="transmembrane region" description="Helical" evidence="10">
    <location>
        <begin position="425"/>
        <end position="445"/>
    </location>
</feature>
<keyword evidence="2" id="KW-0813">Transport</keyword>
<organism evidence="11 12">
    <name type="scientific">Luteimonas rhizosphaericola</name>
    <dbReference type="NCBI Taxonomy" id="3042024"/>
    <lineage>
        <taxon>Bacteria</taxon>
        <taxon>Pseudomonadati</taxon>
        <taxon>Pseudomonadota</taxon>
        <taxon>Gammaproteobacteria</taxon>
        <taxon>Lysobacterales</taxon>
        <taxon>Lysobacteraceae</taxon>
        <taxon>Luteimonas</taxon>
    </lineage>
</organism>
<dbReference type="PIRSF" id="PIRSF006603">
    <property type="entry name" value="DinF"/>
    <property type="match status" value="1"/>
</dbReference>
<comment type="subcellular location">
    <subcellularLocation>
        <location evidence="1">Cell inner membrane</location>
        <topology evidence="1">Multi-pass membrane protein</topology>
    </subcellularLocation>
</comment>
<feature type="transmembrane region" description="Helical" evidence="10">
    <location>
        <begin position="230"/>
        <end position="249"/>
    </location>
</feature>
<feature type="transmembrane region" description="Helical" evidence="10">
    <location>
        <begin position="355"/>
        <end position="380"/>
    </location>
</feature>
<dbReference type="Pfam" id="PF01554">
    <property type="entry name" value="MatE"/>
    <property type="match status" value="2"/>
</dbReference>
<dbReference type="InterPro" id="IPR048279">
    <property type="entry name" value="MdtK-like"/>
</dbReference>
<feature type="transmembrane region" description="Helical" evidence="10">
    <location>
        <begin position="280"/>
        <end position="299"/>
    </location>
</feature>
<feature type="transmembrane region" description="Helical" evidence="10">
    <location>
        <begin position="392"/>
        <end position="413"/>
    </location>
</feature>
<evidence type="ECO:0000256" key="7">
    <source>
        <dbReference type="ARBA" id="ARBA00023065"/>
    </source>
</evidence>
<gene>
    <name evidence="11" type="ORF">QFW80_03745</name>
</gene>
<evidence type="ECO:0000256" key="2">
    <source>
        <dbReference type="ARBA" id="ARBA00022448"/>
    </source>
</evidence>
<dbReference type="PANTHER" id="PTHR43298:SF2">
    <property type="entry name" value="FMN_FAD EXPORTER YEEO-RELATED"/>
    <property type="match status" value="1"/>
</dbReference>